<dbReference type="AlphaFoldDB" id="A0A1M4UV46"/>
<keyword evidence="7" id="KW-0813">Transport</keyword>
<keyword evidence="3" id="KW-1003">Cell membrane</keyword>
<dbReference type="Pfam" id="PF02472">
    <property type="entry name" value="ExbD"/>
    <property type="match status" value="1"/>
</dbReference>
<sequence length="138" mass="15690">MRLRDRRSFDKPEVMIIPMIDIMFFLLVFFMISTLYMVNLKTVDIQMPKAQTAEMKTSVTYLVTMKKDGSLWLEDKPIKEAVLIKRSEEQTKHNPKFSVVVRADEGAEYGRVITLLDKLKAAGVTRFGLAADSGGQAK</sequence>
<evidence type="ECO:0000256" key="5">
    <source>
        <dbReference type="ARBA" id="ARBA00022989"/>
    </source>
</evidence>
<comment type="similarity">
    <text evidence="2 7">Belongs to the ExbD/TolR family.</text>
</comment>
<evidence type="ECO:0000256" key="7">
    <source>
        <dbReference type="RuleBase" id="RU003879"/>
    </source>
</evidence>
<evidence type="ECO:0000256" key="6">
    <source>
        <dbReference type="ARBA" id="ARBA00023136"/>
    </source>
</evidence>
<dbReference type="OrthoDB" id="287326at2"/>
<keyword evidence="7" id="KW-0653">Protein transport</keyword>
<keyword evidence="4 7" id="KW-0812">Transmembrane</keyword>
<dbReference type="RefSeq" id="WP_072934888.1">
    <property type="nucleotide sequence ID" value="NZ_FQUG01000003.1"/>
</dbReference>
<dbReference type="GO" id="GO:0015031">
    <property type="term" value="P:protein transport"/>
    <property type="evidence" value="ECO:0007669"/>
    <property type="project" value="UniProtKB-KW"/>
</dbReference>
<dbReference type="GO" id="GO:0005886">
    <property type="term" value="C:plasma membrane"/>
    <property type="evidence" value="ECO:0007669"/>
    <property type="project" value="UniProtKB-SubCell"/>
</dbReference>
<evidence type="ECO:0000256" key="3">
    <source>
        <dbReference type="ARBA" id="ARBA00022475"/>
    </source>
</evidence>
<dbReference type="Gene3D" id="3.30.420.270">
    <property type="match status" value="1"/>
</dbReference>
<dbReference type="Proteomes" id="UP000184404">
    <property type="component" value="Unassembled WGS sequence"/>
</dbReference>
<name>A0A1M4UV46_9FIRM</name>
<reference evidence="9 10" key="1">
    <citation type="submission" date="2016-11" db="EMBL/GenBank/DDBJ databases">
        <authorList>
            <person name="Jaros S."/>
            <person name="Januszkiewicz K."/>
            <person name="Wedrychowicz H."/>
        </authorList>
    </citation>
    <scope>NUCLEOTIDE SEQUENCE [LARGE SCALE GENOMIC DNA]</scope>
    <source>
        <strain evidence="9 10">DSM 10502</strain>
    </source>
</reference>
<protein>
    <submittedName>
        <fullName evidence="9">Biopolymer transport protein ExbD</fullName>
    </submittedName>
</protein>
<keyword evidence="10" id="KW-1185">Reference proteome</keyword>
<evidence type="ECO:0000313" key="9">
    <source>
        <dbReference type="EMBL" id="SHE60548.1"/>
    </source>
</evidence>
<dbReference type="EMBL" id="FQUG01000003">
    <property type="protein sequence ID" value="SHE60548.1"/>
    <property type="molecule type" value="Genomic_DNA"/>
</dbReference>
<keyword evidence="5 8" id="KW-1133">Transmembrane helix</keyword>
<feature type="transmembrane region" description="Helical" evidence="8">
    <location>
        <begin position="20"/>
        <end position="38"/>
    </location>
</feature>
<evidence type="ECO:0000256" key="2">
    <source>
        <dbReference type="ARBA" id="ARBA00005811"/>
    </source>
</evidence>
<proteinExistence type="inferred from homology"/>
<accession>A0A1M4UV46</accession>
<dbReference type="PANTHER" id="PTHR30558">
    <property type="entry name" value="EXBD MEMBRANE COMPONENT OF PMF-DRIVEN MACROMOLECULE IMPORT SYSTEM"/>
    <property type="match status" value="1"/>
</dbReference>
<evidence type="ECO:0000256" key="1">
    <source>
        <dbReference type="ARBA" id="ARBA00004162"/>
    </source>
</evidence>
<dbReference type="STRING" id="1123243.SAMN02745190_00791"/>
<comment type="subcellular location">
    <subcellularLocation>
        <location evidence="1">Cell membrane</location>
        <topology evidence="1">Single-pass membrane protein</topology>
    </subcellularLocation>
    <subcellularLocation>
        <location evidence="7">Cell membrane</location>
        <topology evidence="7">Single-pass type II membrane protein</topology>
    </subcellularLocation>
</comment>
<dbReference type="InterPro" id="IPR003400">
    <property type="entry name" value="ExbD"/>
</dbReference>
<evidence type="ECO:0000256" key="8">
    <source>
        <dbReference type="SAM" id="Phobius"/>
    </source>
</evidence>
<evidence type="ECO:0000256" key="4">
    <source>
        <dbReference type="ARBA" id="ARBA00022692"/>
    </source>
</evidence>
<gene>
    <name evidence="9" type="ORF">SAMN02745190_00791</name>
</gene>
<evidence type="ECO:0000313" key="10">
    <source>
        <dbReference type="Proteomes" id="UP000184404"/>
    </source>
</evidence>
<organism evidence="9 10">
    <name type="scientific">Schwartzia succinivorans DSM 10502</name>
    <dbReference type="NCBI Taxonomy" id="1123243"/>
    <lineage>
        <taxon>Bacteria</taxon>
        <taxon>Bacillati</taxon>
        <taxon>Bacillota</taxon>
        <taxon>Negativicutes</taxon>
        <taxon>Selenomonadales</taxon>
        <taxon>Selenomonadaceae</taxon>
        <taxon>Schwartzia</taxon>
    </lineage>
</organism>
<dbReference type="PANTHER" id="PTHR30558:SF3">
    <property type="entry name" value="BIOPOLYMER TRANSPORT PROTEIN EXBD-RELATED"/>
    <property type="match status" value="1"/>
</dbReference>
<dbReference type="GO" id="GO:0022857">
    <property type="term" value="F:transmembrane transporter activity"/>
    <property type="evidence" value="ECO:0007669"/>
    <property type="project" value="InterPro"/>
</dbReference>
<keyword evidence="6 8" id="KW-0472">Membrane</keyword>